<dbReference type="InterPro" id="IPR036249">
    <property type="entry name" value="Thioredoxin-like_sf"/>
</dbReference>
<dbReference type="InterPro" id="IPR001200">
    <property type="entry name" value="Phosducin"/>
</dbReference>
<dbReference type="CDD" id="cd02987">
    <property type="entry name" value="Phd_like_Phd"/>
    <property type="match status" value="1"/>
</dbReference>
<evidence type="ECO:0000313" key="4">
    <source>
        <dbReference type="EMBL" id="QBZ59568.1"/>
    </source>
</evidence>
<accession>A0A4P7NA13</accession>
<dbReference type="SMR" id="A0A4P7NA13"/>
<evidence type="ECO:0000259" key="3">
    <source>
        <dbReference type="Pfam" id="PF02114"/>
    </source>
</evidence>
<dbReference type="Proteomes" id="UP000294847">
    <property type="component" value="Chromosome 3"/>
</dbReference>
<feature type="region of interest" description="Disordered" evidence="2">
    <location>
        <begin position="1"/>
        <end position="50"/>
    </location>
</feature>
<dbReference type="Gene3D" id="3.40.30.10">
    <property type="entry name" value="Glutaredoxin"/>
    <property type="match status" value="1"/>
</dbReference>
<evidence type="ECO:0000256" key="2">
    <source>
        <dbReference type="SAM" id="MobiDB-lite"/>
    </source>
</evidence>
<proteinExistence type="inferred from homology"/>
<evidence type="ECO:0000313" key="5">
    <source>
        <dbReference type="Proteomes" id="UP000294847"/>
    </source>
</evidence>
<dbReference type="AlphaFoldDB" id="A0A4P7NA13"/>
<feature type="domain" description="Phosducin" evidence="3">
    <location>
        <begin position="141"/>
        <end position="286"/>
    </location>
</feature>
<dbReference type="SUPFAM" id="SSF52833">
    <property type="entry name" value="Thioredoxin-like"/>
    <property type="match status" value="1"/>
</dbReference>
<evidence type="ECO:0000256" key="1">
    <source>
        <dbReference type="ARBA" id="ARBA00009686"/>
    </source>
</evidence>
<name>A0A4P7NA13_PYROR</name>
<dbReference type="InterPro" id="IPR051499">
    <property type="entry name" value="Phosducin-like_reg"/>
</dbReference>
<dbReference type="OMA" id="GIIEMMP"/>
<gene>
    <name evidence="4" type="ORF">PoMZ_04528</name>
</gene>
<comment type="similarity">
    <text evidence="1">Belongs to the phosducin family.</text>
</comment>
<dbReference type="PANTHER" id="PTHR46052:SF1">
    <property type="entry name" value="PHOSDUCIN-LIKE PROTEIN"/>
    <property type="match status" value="1"/>
</dbReference>
<organism evidence="4 5">
    <name type="scientific">Pyricularia oryzae</name>
    <name type="common">Rice blast fungus</name>
    <name type="synonym">Magnaporthe oryzae</name>
    <dbReference type="NCBI Taxonomy" id="318829"/>
    <lineage>
        <taxon>Eukaryota</taxon>
        <taxon>Fungi</taxon>
        <taxon>Dikarya</taxon>
        <taxon>Ascomycota</taxon>
        <taxon>Pezizomycotina</taxon>
        <taxon>Sordariomycetes</taxon>
        <taxon>Sordariomycetidae</taxon>
        <taxon>Magnaporthales</taxon>
        <taxon>Pyriculariaceae</taxon>
        <taxon>Pyricularia</taxon>
    </lineage>
</organism>
<dbReference type="VEuPathDB" id="FungiDB:M_BR32_EuGene_00050671"/>
<dbReference type="GO" id="GO:0008277">
    <property type="term" value="P:regulation of G protein-coupled receptor signaling pathway"/>
    <property type="evidence" value="ECO:0007669"/>
    <property type="project" value="InterPro"/>
</dbReference>
<dbReference type="InterPro" id="IPR024253">
    <property type="entry name" value="Phosducin_thioredoxin-like_dom"/>
</dbReference>
<sequence length="297" mass="32893">MSAAQEEFDRLVANNTGPSHTERNTHPEDRGRDRDDDYDDLDEEERYRAAQVDAAMRMPTFGSEAAAGGAVINLPPPSFDSGRATGVKGVIADARSYETAKQAKWKSRVRQARRSVLGMGGLLNSGATTDKSESGGSADEHDDDADGEFLQQWRESRRRELEAEAQSGPAIRNRRTSPSVRMFGRFDEVDALGYLDAIEKVGRDTVVAVFVYDHECEVSAEVEAALRPLVTAYPAVHFVKVHYDDIEFDNAAVPAILAYRNQGDLIANLTGIIEMIPENEDFDSESLKKIFKKHNLI</sequence>
<dbReference type="EMBL" id="CP034206">
    <property type="protein sequence ID" value="QBZ59568.1"/>
    <property type="molecule type" value="Genomic_DNA"/>
</dbReference>
<feature type="region of interest" description="Disordered" evidence="2">
    <location>
        <begin position="120"/>
        <end position="145"/>
    </location>
</feature>
<dbReference type="Pfam" id="PF02114">
    <property type="entry name" value="Phosducin"/>
    <property type="match status" value="1"/>
</dbReference>
<feature type="compositionally biased region" description="Basic and acidic residues" evidence="2">
    <location>
        <begin position="20"/>
        <end position="35"/>
    </location>
</feature>
<reference evidence="4 5" key="1">
    <citation type="journal article" date="2019" name="Mol. Biol. Evol.">
        <title>Blast fungal genomes show frequent chromosomal changes, gene gains and losses, and effector gene turnover.</title>
        <authorList>
            <person name="Gomez Luciano L.B."/>
            <person name="Jason Tsai I."/>
            <person name="Chuma I."/>
            <person name="Tosa Y."/>
            <person name="Chen Y.H."/>
            <person name="Li J.Y."/>
            <person name="Li M.Y."/>
            <person name="Jade Lu M.Y."/>
            <person name="Nakayashiki H."/>
            <person name="Li W.H."/>
        </authorList>
    </citation>
    <scope>NUCLEOTIDE SEQUENCE [LARGE SCALE GENOMIC DNA]</scope>
    <source>
        <strain evidence="4">MZ5-1-6</strain>
    </source>
</reference>
<protein>
    <recommendedName>
        <fullName evidence="3">Phosducin domain-containing protein</fullName>
    </recommendedName>
</protein>
<dbReference type="PANTHER" id="PTHR46052">
    <property type="entry name" value="PHOSDUCIN-LIKE PROTEIN"/>
    <property type="match status" value="1"/>
</dbReference>